<dbReference type="AlphaFoldDB" id="A0A1E5W1B8"/>
<keyword evidence="2" id="KW-1185">Reference proteome</keyword>
<sequence length="70" mass="7364">MGEVVAEIEGLMKTAGLGASPGSASGSLVSYPSWSPRHPDGGDSPFEYSADTLHYYRTGHQCRYISAGSI</sequence>
<reference evidence="1 2" key="1">
    <citation type="submission" date="2016-09" db="EMBL/GenBank/DDBJ databases">
        <title>The draft genome of Dichanthelium oligosanthes: A C3 panicoid grass species.</title>
        <authorList>
            <person name="Studer A.J."/>
            <person name="Schnable J.C."/>
            <person name="Brutnell T.P."/>
        </authorList>
    </citation>
    <scope>NUCLEOTIDE SEQUENCE [LARGE SCALE GENOMIC DNA]</scope>
    <source>
        <strain evidence="2">cv. Kellogg 1175</strain>
        <tissue evidence="1">Leaf</tissue>
    </source>
</reference>
<name>A0A1E5W1B8_9POAL</name>
<evidence type="ECO:0000313" key="2">
    <source>
        <dbReference type="Proteomes" id="UP000095767"/>
    </source>
</evidence>
<dbReference type="Proteomes" id="UP000095767">
    <property type="component" value="Unassembled WGS sequence"/>
</dbReference>
<gene>
    <name evidence="1" type="ORF">BAE44_0007853</name>
</gene>
<protein>
    <submittedName>
        <fullName evidence="1">Uncharacterized protein</fullName>
    </submittedName>
</protein>
<comment type="caution">
    <text evidence="1">The sequence shown here is derived from an EMBL/GenBank/DDBJ whole genome shotgun (WGS) entry which is preliminary data.</text>
</comment>
<evidence type="ECO:0000313" key="1">
    <source>
        <dbReference type="EMBL" id="OEL31128.1"/>
    </source>
</evidence>
<organism evidence="1 2">
    <name type="scientific">Dichanthelium oligosanthes</name>
    <dbReference type="NCBI Taxonomy" id="888268"/>
    <lineage>
        <taxon>Eukaryota</taxon>
        <taxon>Viridiplantae</taxon>
        <taxon>Streptophyta</taxon>
        <taxon>Embryophyta</taxon>
        <taxon>Tracheophyta</taxon>
        <taxon>Spermatophyta</taxon>
        <taxon>Magnoliopsida</taxon>
        <taxon>Liliopsida</taxon>
        <taxon>Poales</taxon>
        <taxon>Poaceae</taxon>
        <taxon>PACMAD clade</taxon>
        <taxon>Panicoideae</taxon>
        <taxon>Panicodae</taxon>
        <taxon>Paniceae</taxon>
        <taxon>Dichantheliinae</taxon>
        <taxon>Dichanthelium</taxon>
    </lineage>
</organism>
<proteinExistence type="predicted"/>
<dbReference type="EMBL" id="LWDX02024083">
    <property type="protein sequence ID" value="OEL31128.1"/>
    <property type="molecule type" value="Genomic_DNA"/>
</dbReference>
<accession>A0A1E5W1B8</accession>